<name>A0AA89AEL4_9ASTE</name>
<dbReference type="SUPFAM" id="SSF64484">
    <property type="entry name" value="beta and beta-prime subunits of DNA dependent RNA-polymerase"/>
    <property type="match status" value="1"/>
</dbReference>
<organism evidence="2 3">
    <name type="scientific">Escallonia herrerae</name>
    <dbReference type="NCBI Taxonomy" id="1293975"/>
    <lineage>
        <taxon>Eukaryota</taxon>
        <taxon>Viridiplantae</taxon>
        <taxon>Streptophyta</taxon>
        <taxon>Embryophyta</taxon>
        <taxon>Tracheophyta</taxon>
        <taxon>Spermatophyta</taxon>
        <taxon>Magnoliopsida</taxon>
        <taxon>eudicotyledons</taxon>
        <taxon>Gunneridae</taxon>
        <taxon>Pentapetalae</taxon>
        <taxon>asterids</taxon>
        <taxon>campanulids</taxon>
        <taxon>Escalloniales</taxon>
        <taxon>Escalloniaceae</taxon>
        <taxon>Escallonia</taxon>
    </lineage>
</organism>
<evidence type="ECO:0000259" key="1">
    <source>
        <dbReference type="Pfam" id="PF04990"/>
    </source>
</evidence>
<gene>
    <name evidence="2" type="ORF">RJ639_022150</name>
</gene>
<feature type="domain" description="RNA polymerase Rpb1" evidence="1">
    <location>
        <begin position="1"/>
        <end position="100"/>
    </location>
</feature>
<accession>A0AA89AEL4</accession>
<comment type="caution">
    <text evidence="2">The sequence shown here is derived from an EMBL/GenBank/DDBJ whole genome shotgun (WGS) entry which is preliminary data.</text>
</comment>
<sequence>MPDEEINPERISPWLLRIELNLEMKLDKQLSMGGIAEKIKLVFNDDLKCIYSDDNAPNLILRIRIMNDEAPNRASKDESAEDDVFLKKIESSILTDLALQGIPGINKVFIKPLTSSKFDEDEGFRAEEEWMLDIEGVNLLAVMGHEHPTISFILTHISVIFTNISIVFTFKPDVQSQQIILRACGIVDGFHTSMSVTLFQLKMELIG</sequence>
<reference evidence="2" key="1">
    <citation type="submission" date="2022-12" db="EMBL/GenBank/DDBJ databases">
        <title>Draft genome assemblies for two species of Escallonia (Escalloniales).</title>
        <authorList>
            <person name="Chanderbali A."/>
            <person name="Dervinis C."/>
            <person name="Anghel I."/>
            <person name="Soltis D."/>
            <person name="Soltis P."/>
            <person name="Zapata F."/>
        </authorList>
    </citation>
    <scope>NUCLEOTIDE SEQUENCE</scope>
    <source>
        <strain evidence="2">UCBG64.0493</strain>
        <tissue evidence="2">Leaf</tissue>
    </source>
</reference>
<keyword evidence="3" id="KW-1185">Reference proteome</keyword>
<dbReference type="InterPro" id="IPR038593">
    <property type="entry name" value="RNA_pol_Rpb1_7_sf"/>
</dbReference>
<proteinExistence type="predicted"/>
<protein>
    <recommendedName>
        <fullName evidence="1">RNA polymerase Rpb1 domain-containing protein</fullName>
    </recommendedName>
</protein>
<dbReference type="AlphaFoldDB" id="A0AA89AEL4"/>
<dbReference type="InterPro" id="IPR007073">
    <property type="entry name" value="RNA_pol_Rpb1_7"/>
</dbReference>
<evidence type="ECO:0000313" key="2">
    <source>
        <dbReference type="EMBL" id="KAK3000734.1"/>
    </source>
</evidence>
<dbReference type="Proteomes" id="UP001188597">
    <property type="component" value="Unassembled WGS sequence"/>
</dbReference>
<dbReference type="Pfam" id="PF04990">
    <property type="entry name" value="RNA_pol_Rpb1_7"/>
    <property type="match status" value="1"/>
</dbReference>
<dbReference type="Gene3D" id="3.30.1360.140">
    <property type="match status" value="1"/>
</dbReference>
<dbReference type="EMBL" id="JAVXUP010002943">
    <property type="protein sequence ID" value="KAK3000734.1"/>
    <property type="molecule type" value="Genomic_DNA"/>
</dbReference>
<dbReference type="GO" id="GO:0003677">
    <property type="term" value="F:DNA binding"/>
    <property type="evidence" value="ECO:0007669"/>
    <property type="project" value="InterPro"/>
</dbReference>
<dbReference type="GO" id="GO:0006351">
    <property type="term" value="P:DNA-templated transcription"/>
    <property type="evidence" value="ECO:0007669"/>
    <property type="project" value="InterPro"/>
</dbReference>
<evidence type="ECO:0000313" key="3">
    <source>
        <dbReference type="Proteomes" id="UP001188597"/>
    </source>
</evidence>
<dbReference type="GO" id="GO:0003899">
    <property type="term" value="F:DNA-directed RNA polymerase activity"/>
    <property type="evidence" value="ECO:0007669"/>
    <property type="project" value="InterPro"/>
</dbReference>